<protein>
    <recommendedName>
        <fullName evidence="1">Beta-lactamase-related domain-containing protein</fullName>
    </recommendedName>
</protein>
<feature type="domain" description="Beta-lactamase-related" evidence="1">
    <location>
        <begin position="30"/>
        <end position="400"/>
    </location>
</feature>
<dbReference type="PANTHER" id="PTHR43283">
    <property type="entry name" value="BETA-LACTAMASE-RELATED"/>
    <property type="match status" value="1"/>
</dbReference>
<proteinExistence type="predicted"/>
<reference evidence="2 3" key="1">
    <citation type="submission" date="2018-11" db="EMBL/GenBank/DDBJ databases">
        <title>Genome sequence of Saitozyma podzolica DSM 27192.</title>
        <authorList>
            <person name="Aliyu H."/>
            <person name="Gorte O."/>
            <person name="Ochsenreither K."/>
        </authorList>
    </citation>
    <scope>NUCLEOTIDE SEQUENCE [LARGE SCALE GENOMIC DNA]</scope>
    <source>
        <strain evidence="2 3">DSM 27192</strain>
    </source>
</reference>
<dbReference type="PANTHER" id="PTHR43283:SF3">
    <property type="entry name" value="BETA-LACTAMASE FAMILY PROTEIN (AFU_ORTHOLOGUE AFUA_5G07500)"/>
    <property type="match status" value="1"/>
</dbReference>
<evidence type="ECO:0000313" key="2">
    <source>
        <dbReference type="EMBL" id="RSH89019.1"/>
    </source>
</evidence>
<sequence length="414" mass="45176">MPGPSLPSLSAKGSAALDDLLKTSVGGRTVPATYFGATSADGPLYFNCAGERVFGEPDKGEVTEDTILQLFSSTKLVTSVAVLQLLDKGVIDDLDNPALIEKHCPDLWKMDVIEGFSDDGKAITHKRKNPLTLKNLLSHSSGLSYPFTSPLLVQWEKETNAPGIWSGTTEGFLQPLVYEPGTKWLYSVGIDWAGIFVERITGQSLEEYFREHIFTPCGITTMTFYPTDEIKARMQQMVGRDVDHVGKLVHKPSIRPLDGKVGQLSGGGGLFGTSRDYLRFLQGVLASTKGDGKGLLSQRSYDLLFTNALPPRGADNTCYADLARMAKGQTYHDPSQVEAEELEHSIGLCLNPKDSVHGRKGGSGCWDGAAKTQYWLDPKTGIAAVCATQILAPNPDPFMELYNKYERTLYDGLE</sequence>
<organism evidence="2 3">
    <name type="scientific">Saitozyma podzolica</name>
    <dbReference type="NCBI Taxonomy" id="1890683"/>
    <lineage>
        <taxon>Eukaryota</taxon>
        <taxon>Fungi</taxon>
        <taxon>Dikarya</taxon>
        <taxon>Basidiomycota</taxon>
        <taxon>Agaricomycotina</taxon>
        <taxon>Tremellomycetes</taxon>
        <taxon>Tremellales</taxon>
        <taxon>Trimorphomycetaceae</taxon>
        <taxon>Saitozyma</taxon>
    </lineage>
</organism>
<name>A0A427YCW5_9TREE</name>
<dbReference type="EMBL" id="RSCD01000015">
    <property type="protein sequence ID" value="RSH89019.1"/>
    <property type="molecule type" value="Genomic_DNA"/>
</dbReference>
<dbReference type="InterPro" id="IPR012338">
    <property type="entry name" value="Beta-lactam/transpept-like"/>
</dbReference>
<dbReference type="OrthoDB" id="428260at2759"/>
<dbReference type="STRING" id="1890683.A0A427YCW5"/>
<dbReference type="Pfam" id="PF00144">
    <property type="entry name" value="Beta-lactamase"/>
    <property type="match status" value="1"/>
</dbReference>
<dbReference type="InterPro" id="IPR001466">
    <property type="entry name" value="Beta-lactam-related"/>
</dbReference>
<dbReference type="AlphaFoldDB" id="A0A427YCW5"/>
<dbReference type="InterPro" id="IPR050789">
    <property type="entry name" value="Diverse_Enzym_Activities"/>
</dbReference>
<dbReference type="Proteomes" id="UP000279259">
    <property type="component" value="Unassembled WGS sequence"/>
</dbReference>
<evidence type="ECO:0000313" key="3">
    <source>
        <dbReference type="Proteomes" id="UP000279259"/>
    </source>
</evidence>
<accession>A0A427YCW5</accession>
<evidence type="ECO:0000259" key="1">
    <source>
        <dbReference type="Pfam" id="PF00144"/>
    </source>
</evidence>
<dbReference type="Gene3D" id="3.40.710.10">
    <property type="entry name" value="DD-peptidase/beta-lactamase superfamily"/>
    <property type="match status" value="1"/>
</dbReference>
<gene>
    <name evidence="2" type="ORF">EHS25_002681</name>
</gene>
<dbReference type="SUPFAM" id="SSF56601">
    <property type="entry name" value="beta-lactamase/transpeptidase-like"/>
    <property type="match status" value="1"/>
</dbReference>
<keyword evidence="3" id="KW-1185">Reference proteome</keyword>
<comment type="caution">
    <text evidence="2">The sequence shown here is derived from an EMBL/GenBank/DDBJ whole genome shotgun (WGS) entry which is preliminary data.</text>
</comment>